<comment type="caution">
    <text evidence="2">The sequence shown here is derived from an EMBL/GenBank/DDBJ whole genome shotgun (WGS) entry which is preliminary data.</text>
</comment>
<dbReference type="AlphaFoldDB" id="A0A0G9MK12"/>
<organism evidence="2 3">
    <name type="scientific">Aurantiacibacter gangjinensis</name>
    <dbReference type="NCBI Taxonomy" id="502682"/>
    <lineage>
        <taxon>Bacteria</taxon>
        <taxon>Pseudomonadati</taxon>
        <taxon>Pseudomonadota</taxon>
        <taxon>Alphaproteobacteria</taxon>
        <taxon>Sphingomonadales</taxon>
        <taxon>Erythrobacteraceae</taxon>
        <taxon>Aurantiacibacter</taxon>
    </lineage>
</organism>
<proteinExistence type="predicted"/>
<dbReference type="GO" id="GO:0016301">
    <property type="term" value="F:kinase activity"/>
    <property type="evidence" value="ECO:0007669"/>
    <property type="project" value="InterPro"/>
</dbReference>
<dbReference type="Gene3D" id="1.20.120.1870">
    <property type="entry name" value="Fic/DOC protein, Fido domain"/>
    <property type="match status" value="1"/>
</dbReference>
<dbReference type="PATRIC" id="fig|502682.8.peg.2581"/>
<protein>
    <recommendedName>
        <fullName evidence="1">Fido domain-containing protein</fullName>
    </recommendedName>
</protein>
<dbReference type="InterPro" id="IPR053737">
    <property type="entry name" value="Type_II_TA_Toxin"/>
</dbReference>
<feature type="domain" description="Fido" evidence="1">
    <location>
        <begin position="1"/>
        <end position="118"/>
    </location>
</feature>
<dbReference type="InterPro" id="IPR003812">
    <property type="entry name" value="Fido"/>
</dbReference>
<gene>
    <name evidence="2" type="ORF">AAW01_12655</name>
</gene>
<evidence type="ECO:0000313" key="3">
    <source>
        <dbReference type="Proteomes" id="UP000053070"/>
    </source>
</evidence>
<evidence type="ECO:0000313" key="2">
    <source>
        <dbReference type="EMBL" id="KLE31086.1"/>
    </source>
</evidence>
<accession>A0A0G9MK12</accession>
<dbReference type="Proteomes" id="UP000053070">
    <property type="component" value="Unassembled WGS sequence"/>
</dbReference>
<dbReference type="PANTHER" id="PTHR39426:SF1">
    <property type="entry name" value="HOMOLOGY TO DEATH-ON-CURING PROTEIN OF PHAGE P1"/>
    <property type="match status" value="1"/>
</dbReference>
<name>A0A0G9MK12_9SPHN</name>
<dbReference type="Pfam" id="PF02661">
    <property type="entry name" value="Fic"/>
    <property type="match status" value="1"/>
</dbReference>
<dbReference type="InterPro" id="IPR006440">
    <property type="entry name" value="Doc"/>
</dbReference>
<reference evidence="2 3" key="1">
    <citation type="submission" date="2015-04" db="EMBL/GenBank/DDBJ databases">
        <title>The draft genome sequence of Erythrobacr gangjinensis K7-2.</title>
        <authorList>
            <person name="Zhuang L."/>
            <person name="Liu Y."/>
            <person name="Shao Z."/>
        </authorList>
    </citation>
    <scope>NUCLEOTIDE SEQUENCE [LARGE SCALE GENOMIC DNA]</scope>
    <source>
        <strain evidence="2 3">K7-2</strain>
    </source>
</reference>
<dbReference type="PANTHER" id="PTHR39426">
    <property type="entry name" value="HOMOLOGY TO DEATH-ON-CURING PROTEIN OF PHAGE P1"/>
    <property type="match status" value="1"/>
</dbReference>
<dbReference type="PROSITE" id="PS51459">
    <property type="entry name" value="FIDO"/>
    <property type="match status" value="1"/>
</dbReference>
<dbReference type="EMBL" id="LBHC01000003">
    <property type="protein sequence ID" value="KLE31086.1"/>
    <property type="molecule type" value="Genomic_DNA"/>
</dbReference>
<keyword evidence="3" id="KW-1185">Reference proteome</keyword>
<sequence length="121" mass="12996">MIDIQREQIELHGGPHGVIDDGLVRSALGRARTLYDITGESDILTLGVTLGLGLAKNHGFVDGNKRAGVFAMIEFMAINGYWLDLPNDTYLGELFEAAVAGAISDADLVAALDEYTTEMPD</sequence>
<evidence type="ECO:0000259" key="1">
    <source>
        <dbReference type="PROSITE" id="PS51459"/>
    </source>
</evidence>